<dbReference type="InterPro" id="IPR017441">
    <property type="entry name" value="Protein_kinase_ATP_BS"/>
</dbReference>
<protein>
    <recommendedName>
        <fullName evidence="5">Protein kinase domain-containing protein</fullName>
    </recommendedName>
</protein>
<dbReference type="PROSITE" id="PS50011">
    <property type="entry name" value="PROTEIN_KINASE_DOM"/>
    <property type="match status" value="1"/>
</dbReference>
<evidence type="ECO:0000256" key="3">
    <source>
        <dbReference type="PROSITE-ProRule" id="PRU10141"/>
    </source>
</evidence>
<dbReference type="InterPro" id="IPR011009">
    <property type="entry name" value="Kinase-like_dom_sf"/>
</dbReference>
<dbReference type="SUPFAM" id="SSF56112">
    <property type="entry name" value="Protein kinase-like (PK-like)"/>
    <property type="match status" value="1"/>
</dbReference>
<feature type="region of interest" description="Disordered" evidence="4">
    <location>
        <begin position="470"/>
        <end position="493"/>
    </location>
</feature>
<feature type="domain" description="Protein kinase" evidence="5">
    <location>
        <begin position="28"/>
        <end position="299"/>
    </location>
</feature>
<dbReference type="PANTHER" id="PTHR24348:SF68">
    <property type="entry name" value="SERINE_THREONINE-PROTEIN KINASE ATG1C"/>
    <property type="match status" value="1"/>
</dbReference>
<dbReference type="VEuPathDB" id="FungiDB:MELLADRAFT_50013"/>
<dbReference type="GO" id="GO:0005737">
    <property type="term" value="C:cytoplasm"/>
    <property type="evidence" value="ECO:0007669"/>
    <property type="project" value="TreeGrafter"/>
</dbReference>
<organism evidence="7">
    <name type="scientific">Melampsora larici-populina (strain 98AG31 / pathotype 3-4-7)</name>
    <name type="common">Poplar leaf rust fungus</name>
    <dbReference type="NCBI Taxonomy" id="747676"/>
    <lineage>
        <taxon>Eukaryota</taxon>
        <taxon>Fungi</taxon>
        <taxon>Dikarya</taxon>
        <taxon>Basidiomycota</taxon>
        <taxon>Pucciniomycotina</taxon>
        <taxon>Pucciniomycetes</taxon>
        <taxon>Pucciniales</taxon>
        <taxon>Melampsoraceae</taxon>
        <taxon>Melampsora</taxon>
    </lineage>
</organism>
<dbReference type="RefSeq" id="XP_007415014.1">
    <property type="nucleotide sequence ID" value="XM_007414952.1"/>
</dbReference>
<feature type="compositionally biased region" description="Low complexity" evidence="4">
    <location>
        <begin position="569"/>
        <end position="589"/>
    </location>
</feature>
<dbReference type="EMBL" id="GL883136">
    <property type="protein sequence ID" value="EGG01669.1"/>
    <property type="molecule type" value="Genomic_DNA"/>
</dbReference>
<gene>
    <name evidence="6" type="ORF">MELLADRAFT_50013</name>
</gene>
<dbReference type="STRING" id="747676.F4S0Y3"/>
<dbReference type="PROSITE" id="PS00108">
    <property type="entry name" value="PROTEIN_KINASE_ST"/>
    <property type="match status" value="1"/>
</dbReference>
<dbReference type="eggNOG" id="KOG0583">
    <property type="taxonomic scope" value="Eukaryota"/>
</dbReference>
<dbReference type="PROSITE" id="PS00107">
    <property type="entry name" value="PROTEIN_KINASE_ATP"/>
    <property type="match status" value="1"/>
</dbReference>
<dbReference type="GO" id="GO:0010506">
    <property type="term" value="P:regulation of autophagy"/>
    <property type="evidence" value="ECO:0007669"/>
    <property type="project" value="InterPro"/>
</dbReference>
<feature type="region of interest" description="Disordered" evidence="4">
    <location>
        <begin position="526"/>
        <end position="687"/>
    </location>
</feature>
<dbReference type="GO" id="GO:0004674">
    <property type="term" value="F:protein serine/threonine kinase activity"/>
    <property type="evidence" value="ECO:0007669"/>
    <property type="project" value="InterPro"/>
</dbReference>
<feature type="compositionally biased region" description="Low complexity" evidence="4">
    <location>
        <begin position="546"/>
        <end position="556"/>
    </location>
</feature>
<evidence type="ECO:0000256" key="2">
    <source>
        <dbReference type="ARBA" id="ARBA00022840"/>
    </source>
</evidence>
<keyword evidence="7" id="KW-1185">Reference proteome</keyword>
<feature type="compositionally biased region" description="Polar residues" evidence="4">
    <location>
        <begin position="382"/>
        <end position="399"/>
    </location>
</feature>
<evidence type="ECO:0000256" key="1">
    <source>
        <dbReference type="ARBA" id="ARBA00022741"/>
    </source>
</evidence>
<evidence type="ECO:0000256" key="4">
    <source>
        <dbReference type="SAM" id="MobiDB-lite"/>
    </source>
</evidence>
<dbReference type="Pfam" id="PF00069">
    <property type="entry name" value="Pkinase"/>
    <property type="match status" value="1"/>
</dbReference>
<feature type="binding site" evidence="3">
    <location>
        <position position="62"/>
    </location>
    <ligand>
        <name>ATP</name>
        <dbReference type="ChEBI" id="CHEBI:30616"/>
    </ligand>
</feature>
<dbReference type="HOGENOM" id="CLU_389825_0_0_1"/>
<dbReference type="SMART" id="SM00220">
    <property type="entry name" value="S_TKc"/>
    <property type="match status" value="1"/>
</dbReference>
<name>F4S0Y3_MELLP</name>
<dbReference type="InterPro" id="IPR045269">
    <property type="entry name" value="Atg1-like"/>
</dbReference>
<dbReference type="AlphaFoldDB" id="F4S0Y3"/>
<dbReference type="Proteomes" id="UP000001072">
    <property type="component" value="Unassembled WGS sequence"/>
</dbReference>
<feature type="compositionally biased region" description="Acidic residues" evidence="4">
    <location>
        <begin position="671"/>
        <end position="682"/>
    </location>
</feature>
<dbReference type="GeneID" id="18928658"/>
<feature type="compositionally biased region" description="Basic and acidic residues" evidence="4">
    <location>
        <begin position="613"/>
        <end position="622"/>
    </location>
</feature>
<evidence type="ECO:0000259" key="5">
    <source>
        <dbReference type="PROSITE" id="PS50011"/>
    </source>
</evidence>
<dbReference type="PANTHER" id="PTHR24348">
    <property type="entry name" value="SERINE/THREONINE-PROTEIN KINASE UNC-51-RELATED"/>
    <property type="match status" value="1"/>
</dbReference>
<dbReference type="InterPro" id="IPR008271">
    <property type="entry name" value="Ser/Thr_kinase_AS"/>
</dbReference>
<sequence length="708" mass="78070">MGNNKVNEKNSTASNHNLVGHRIDGGRLEFMSVLGLGAYGVVYLARDLNSPDMQHPRLYAVKALNKVGLDARQKSFQRREIALHSLASPHPSIVTLHAVIESPSCIFVILDYCPDGDLFGMITDKQRYLSKTDLIKQVFIQIVEAVQFCHRLGISHRDLKPENILCKKGGEDVVLADFGLATSERTSSDFGCGSTFYMSPECQGGLFQRLGSYSTLHNDIWSLGVILVNLTCGRNPWKQACPSDETFRAYLANPDFLRSILPVSDSCNKILKRIFALNPLARISLADLKTEIAKVDTFNMTTEELSKSTRATRDAARAWRKDVPASPKPAPQPPSSWKNTLTKKTKKSKNNEAHAQRHPIPADGSVWDQPVRYEESSSSSSATFYNNESNDSSLWNYPNSRPAPRQTDAQDKLRSPINGVGAAAKNLDDETPRIRFVSPPQTPRTPQRVHAQNAISGRVPTGPLVNAFTSTSISSSNSSSSSSGDWSKKPRNFTSRFGVRKHVNFVTPPTEPTGHTTKKKLLIKPMSFNRPNAPSPIVLKPSTPDSSASSSSSRSRGLVTPTVKKGKHTTLTFLPSTPPSSASPKSTTFGFSRNPKKFYAQELPLTPITPSHPRREDDKDCITGHPPRRRMNKNGAPITPPKKKHDPSKFSLFSSSDEEGFEGVGEKVDADFDPEEDDDEDESYRSSYPAYAEWAKTNESVITSAIKA</sequence>
<keyword evidence="1 3" id="KW-0547">Nucleotide-binding</keyword>
<keyword evidence="2 3" id="KW-0067">ATP-binding</keyword>
<proteinExistence type="predicted"/>
<dbReference type="CDD" id="cd13993">
    <property type="entry name" value="STKc_Pat1_like"/>
    <property type="match status" value="1"/>
</dbReference>
<dbReference type="InParanoid" id="F4S0Y3"/>
<evidence type="ECO:0000313" key="7">
    <source>
        <dbReference type="Proteomes" id="UP000001072"/>
    </source>
</evidence>
<dbReference type="Gene3D" id="1.10.510.10">
    <property type="entry name" value="Transferase(Phosphotransferase) domain 1"/>
    <property type="match status" value="1"/>
</dbReference>
<feature type="region of interest" description="Disordered" evidence="4">
    <location>
        <begin position="304"/>
        <end position="448"/>
    </location>
</feature>
<dbReference type="OrthoDB" id="541276at2759"/>
<dbReference type="KEGG" id="mlr:MELLADRAFT_50013"/>
<reference evidence="7" key="1">
    <citation type="journal article" date="2011" name="Proc. Natl. Acad. Sci. U.S.A.">
        <title>Obligate biotrophy features unraveled by the genomic analysis of rust fungi.</title>
        <authorList>
            <person name="Duplessis S."/>
            <person name="Cuomo C.A."/>
            <person name="Lin Y.-C."/>
            <person name="Aerts A."/>
            <person name="Tisserant E."/>
            <person name="Veneault-Fourrey C."/>
            <person name="Joly D.L."/>
            <person name="Hacquard S."/>
            <person name="Amselem J."/>
            <person name="Cantarel B.L."/>
            <person name="Chiu R."/>
            <person name="Coutinho P.M."/>
            <person name="Feau N."/>
            <person name="Field M."/>
            <person name="Frey P."/>
            <person name="Gelhaye E."/>
            <person name="Goldberg J."/>
            <person name="Grabherr M.G."/>
            <person name="Kodira C.D."/>
            <person name="Kohler A."/>
            <person name="Kuees U."/>
            <person name="Lindquist E.A."/>
            <person name="Lucas S.M."/>
            <person name="Mago R."/>
            <person name="Mauceli E."/>
            <person name="Morin E."/>
            <person name="Murat C."/>
            <person name="Pangilinan J.L."/>
            <person name="Park R."/>
            <person name="Pearson M."/>
            <person name="Quesneville H."/>
            <person name="Rouhier N."/>
            <person name="Sakthikumar S."/>
            <person name="Salamov A.A."/>
            <person name="Schmutz J."/>
            <person name="Selles B."/>
            <person name="Shapiro H."/>
            <person name="Tanguay P."/>
            <person name="Tuskan G.A."/>
            <person name="Henrissat B."/>
            <person name="Van de Peer Y."/>
            <person name="Rouze P."/>
            <person name="Ellis J.G."/>
            <person name="Dodds P.N."/>
            <person name="Schein J.E."/>
            <person name="Zhong S."/>
            <person name="Hamelin R.C."/>
            <person name="Grigoriev I.V."/>
            <person name="Szabo L.J."/>
            <person name="Martin F."/>
        </authorList>
    </citation>
    <scope>NUCLEOTIDE SEQUENCE [LARGE SCALE GENOMIC DNA]</scope>
    <source>
        <strain evidence="7">98AG31 / pathotype 3-4-7</strain>
    </source>
</reference>
<feature type="compositionally biased region" description="Low complexity" evidence="4">
    <location>
        <begin position="470"/>
        <end position="483"/>
    </location>
</feature>
<evidence type="ECO:0000313" key="6">
    <source>
        <dbReference type="EMBL" id="EGG01669.1"/>
    </source>
</evidence>
<accession>F4S0Y3</accession>
<feature type="compositionally biased region" description="Basic and acidic residues" evidence="4">
    <location>
        <begin position="304"/>
        <end position="323"/>
    </location>
</feature>
<dbReference type="GO" id="GO:0005524">
    <property type="term" value="F:ATP binding"/>
    <property type="evidence" value="ECO:0007669"/>
    <property type="project" value="UniProtKB-UniRule"/>
</dbReference>
<dbReference type="InterPro" id="IPR000719">
    <property type="entry name" value="Prot_kinase_dom"/>
</dbReference>